<name>A0ACC1TJE9_9AGAR</name>
<protein>
    <submittedName>
        <fullName evidence="1">Uncharacterized protein</fullName>
    </submittedName>
</protein>
<evidence type="ECO:0000313" key="2">
    <source>
        <dbReference type="Proteomes" id="UP001163835"/>
    </source>
</evidence>
<accession>A0ACC1TJE9</accession>
<dbReference type="Proteomes" id="UP001163835">
    <property type="component" value="Unassembled WGS sequence"/>
</dbReference>
<comment type="caution">
    <text evidence="1">The sequence shown here is derived from an EMBL/GenBank/DDBJ whole genome shotgun (WGS) entry which is preliminary data.</text>
</comment>
<gene>
    <name evidence="1" type="ORF">F5876DRAFT_82699</name>
</gene>
<keyword evidence="2" id="KW-1185">Reference proteome</keyword>
<dbReference type="EMBL" id="MU795837">
    <property type="protein sequence ID" value="KAJ3804721.1"/>
    <property type="molecule type" value="Genomic_DNA"/>
</dbReference>
<evidence type="ECO:0000313" key="1">
    <source>
        <dbReference type="EMBL" id="KAJ3804721.1"/>
    </source>
</evidence>
<reference evidence="1" key="1">
    <citation type="submission" date="2022-09" db="EMBL/GenBank/DDBJ databases">
        <title>A Global Phylogenomic Analysis of the Shiitake Genus Lentinula.</title>
        <authorList>
            <consortium name="DOE Joint Genome Institute"/>
            <person name="Sierra-Patev S."/>
            <person name="Min B."/>
            <person name="Naranjo-Ortiz M."/>
            <person name="Looney B."/>
            <person name="Konkel Z."/>
            <person name="Slot J.C."/>
            <person name="Sakamoto Y."/>
            <person name="Steenwyk J.L."/>
            <person name="Rokas A."/>
            <person name="Carro J."/>
            <person name="Camarero S."/>
            <person name="Ferreira P."/>
            <person name="Molpeceres G."/>
            <person name="Ruiz-Duenas F.J."/>
            <person name="Serrano A."/>
            <person name="Henrissat B."/>
            <person name="Drula E."/>
            <person name="Hughes K.W."/>
            <person name="Mata J.L."/>
            <person name="Ishikawa N.K."/>
            <person name="Vargas-Isla R."/>
            <person name="Ushijima S."/>
            <person name="Smith C.A."/>
            <person name="Ahrendt S."/>
            <person name="Andreopoulos W."/>
            <person name="He G."/>
            <person name="Labutti K."/>
            <person name="Lipzen A."/>
            <person name="Ng V."/>
            <person name="Riley R."/>
            <person name="Sandor L."/>
            <person name="Barry K."/>
            <person name="Martinez A.T."/>
            <person name="Xiao Y."/>
            <person name="Gibbons J.G."/>
            <person name="Terashima K."/>
            <person name="Grigoriev I.V."/>
            <person name="Hibbett D.S."/>
        </authorList>
    </citation>
    <scope>NUCLEOTIDE SEQUENCE</scope>
    <source>
        <strain evidence="1">TMI1499</strain>
    </source>
</reference>
<proteinExistence type="predicted"/>
<organism evidence="1 2">
    <name type="scientific">Lentinula aff. lateritia</name>
    <dbReference type="NCBI Taxonomy" id="2804960"/>
    <lineage>
        <taxon>Eukaryota</taxon>
        <taxon>Fungi</taxon>
        <taxon>Dikarya</taxon>
        <taxon>Basidiomycota</taxon>
        <taxon>Agaricomycotina</taxon>
        <taxon>Agaricomycetes</taxon>
        <taxon>Agaricomycetidae</taxon>
        <taxon>Agaricales</taxon>
        <taxon>Marasmiineae</taxon>
        <taxon>Omphalotaceae</taxon>
        <taxon>Lentinula</taxon>
    </lineage>
</organism>
<sequence length="413" mass="46551">MEYLDSTHPFIIGSAAYQILDPCVDYRLDNINVVTVQGMRSQWVKAMLQLGCIEDVTRLIIRVNFEEYIDTYDTFLSPKGVTITITVASGNSITPLILCGDTTLESVAVGSHFAYSFYPDLLEDGLSIPLNDGMPFMQNKVNSLNLRSEFHIDNSRWSNPCGMSCPMLWRRTQGAHDPVQGCKLLGHIEIHSSYQQQENTIQYGEKRQHAKWGYGSGERCRTFRPHLSGIITDIKTSTKDLGYGLNDYPTIVLGYPNVEHDMVSGNFYNQLVSLREQIYKDVEETDLPTSTIFPWTPLETDTIELHLFNNGVVCTNSVSNQNVWSKHVYKVKGVKLDEGPGRSEVFSETSSVISGGWHPGLIQKGALVVGEVELQQIDHIWKELFMMFYNVIAHQVVVLAHNVDIIEGVKHDL</sequence>